<evidence type="ECO:0000256" key="1">
    <source>
        <dbReference type="SAM" id="SignalP"/>
    </source>
</evidence>
<feature type="chain" id="PRO_5038688489" evidence="1">
    <location>
        <begin position="21"/>
        <end position="322"/>
    </location>
</feature>
<proteinExistence type="predicted"/>
<comment type="caution">
    <text evidence="3">The sequence shown here is derived from an EMBL/GenBank/DDBJ whole genome shotgun (WGS) entry which is preliminary data.</text>
</comment>
<keyword evidence="1" id="KW-0732">Signal</keyword>
<dbReference type="RefSeq" id="WP_168721506.1">
    <property type="nucleotide sequence ID" value="NZ_JAAXPN010000001.1"/>
</dbReference>
<dbReference type="EMBL" id="JAAXPN010000001">
    <property type="protein sequence ID" value="NKZ23722.1"/>
    <property type="molecule type" value="Genomic_DNA"/>
</dbReference>
<dbReference type="Pfam" id="PF15983">
    <property type="entry name" value="DUF4767"/>
    <property type="match status" value="1"/>
</dbReference>
<gene>
    <name evidence="3" type="ORF">HF964_02715</name>
</gene>
<dbReference type="PROSITE" id="PS51257">
    <property type="entry name" value="PROKAR_LIPOPROTEIN"/>
    <property type="match status" value="1"/>
</dbReference>
<evidence type="ECO:0000313" key="4">
    <source>
        <dbReference type="Proteomes" id="UP000549765"/>
    </source>
</evidence>
<accession>A0A7X6N1T7</accession>
<sequence length="322" mass="36932">MNKQKILVGMLLFISPFLVGCSNHQITTQNASALEFKRNETNTKQIAQQQPLPNVQWNNRQSLALDQFVKQWQKSYKPARHFLRYYPGVAGSNYLGYTFPQDFSKRNLIYNGGQMKLGISKDGADKYNYNVVAIYSDATNASLKDADHLYLMTIHNGKPLVFVNTTNSQAKKGFIYVKLSQNKQLVTAFTKIYTATPKELNKLSPDTRWQLVKYQGMTFDYRQLGAMLESYMSLSNEKITSIAHEESFSIMHVEDGPLKVGYYNLSPKLGYKYNANELEMKSNDLVNPEEKISLHDLIMATYRTRKQQNDINYAAQIINLKP</sequence>
<dbReference type="Proteomes" id="UP000549765">
    <property type="component" value="Unassembled WGS sequence"/>
</dbReference>
<organism evidence="3 4">
    <name type="scientific">Periweissella fabalis</name>
    <dbReference type="NCBI Taxonomy" id="1070421"/>
    <lineage>
        <taxon>Bacteria</taxon>
        <taxon>Bacillati</taxon>
        <taxon>Bacillota</taxon>
        <taxon>Bacilli</taxon>
        <taxon>Lactobacillales</taxon>
        <taxon>Lactobacillaceae</taxon>
        <taxon>Periweissella</taxon>
    </lineage>
</organism>
<dbReference type="InterPro" id="IPR031927">
    <property type="entry name" value="DUF4767"/>
</dbReference>
<feature type="domain" description="DUF4767" evidence="2">
    <location>
        <begin position="56"/>
        <end position="192"/>
    </location>
</feature>
<dbReference type="AlphaFoldDB" id="A0A7X6N1T7"/>
<protein>
    <submittedName>
        <fullName evidence="3">DUF4767 domain-containing protein</fullName>
    </submittedName>
</protein>
<reference evidence="3 4" key="1">
    <citation type="submission" date="2020-04" db="EMBL/GenBank/DDBJ databases">
        <title>MicrobeNet Type strains.</title>
        <authorList>
            <person name="Nicholson A.C."/>
        </authorList>
    </citation>
    <scope>NUCLEOTIDE SEQUENCE [LARGE SCALE GENOMIC DNA]</scope>
    <source>
        <strain evidence="3 4">CCUG 61472</strain>
    </source>
</reference>
<evidence type="ECO:0000313" key="3">
    <source>
        <dbReference type="EMBL" id="NKZ23722.1"/>
    </source>
</evidence>
<feature type="signal peptide" evidence="1">
    <location>
        <begin position="1"/>
        <end position="20"/>
    </location>
</feature>
<keyword evidence="4" id="KW-1185">Reference proteome</keyword>
<evidence type="ECO:0000259" key="2">
    <source>
        <dbReference type="Pfam" id="PF15983"/>
    </source>
</evidence>
<name>A0A7X6N1T7_9LACO</name>